<comment type="caution">
    <text evidence="2">The sequence shown here is derived from an EMBL/GenBank/DDBJ whole genome shotgun (WGS) entry which is preliminary data.</text>
</comment>
<keyword evidence="3" id="KW-1185">Reference proteome</keyword>
<reference evidence="2" key="1">
    <citation type="submission" date="2021-01" db="EMBL/GenBank/DDBJ databases">
        <title>Adiantum capillus-veneris genome.</title>
        <authorList>
            <person name="Fang Y."/>
            <person name="Liao Q."/>
        </authorList>
    </citation>
    <scope>NUCLEOTIDE SEQUENCE</scope>
    <source>
        <strain evidence="2">H3</strain>
        <tissue evidence="2">Leaf</tissue>
    </source>
</reference>
<proteinExistence type="predicted"/>
<sequence>MGPSKKIQALKNFNTMAAMLMEKQKHEELGHHQQFSNNNTSEESSDFSTELDAIVRQDRGHTYYGAFPSRDIIKVNNNWMMNSPDSMRNDSVEFMHLFRQGIDKYGVSESPLVCQHGALGNCDKCNSLSGRGSRSFGEGWKPSPLSGSMSAIYKNPQELWKGSPY</sequence>
<evidence type="ECO:0000313" key="2">
    <source>
        <dbReference type="EMBL" id="KAI5063639.1"/>
    </source>
</evidence>
<name>A0A9D4Z6V8_ADICA</name>
<protein>
    <submittedName>
        <fullName evidence="2">Uncharacterized protein</fullName>
    </submittedName>
</protein>
<feature type="region of interest" description="Disordered" evidence="1">
    <location>
        <begin position="27"/>
        <end position="47"/>
    </location>
</feature>
<gene>
    <name evidence="2" type="ORF">GOP47_0022186</name>
</gene>
<dbReference type="EMBL" id="JABFUD020000021">
    <property type="protein sequence ID" value="KAI5063639.1"/>
    <property type="molecule type" value="Genomic_DNA"/>
</dbReference>
<organism evidence="2 3">
    <name type="scientific">Adiantum capillus-veneris</name>
    <name type="common">Maidenhair fern</name>
    <dbReference type="NCBI Taxonomy" id="13818"/>
    <lineage>
        <taxon>Eukaryota</taxon>
        <taxon>Viridiplantae</taxon>
        <taxon>Streptophyta</taxon>
        <taxon>Embryophyta</taxon>
        <taxon>Tracheophyta</taxon>
        <taxon>Polypodiopsida</taxon>
        <taxon>Polypodiidae</taxon>
        <taxon>Polypodiales</taxon>
        <taxon>Pteridineae</taxon>
        <taxon>Pteridaceae</taxon>
        <taxon>Vittarioideae</taxon>
        <taxon>Adiantum</taxon>
    </lineage>
</organism>
<feature type="compositionally biased region" description="Polar residues" evidence="1">
    <location>
        <begin position="33"/>
        <end position="47"/>
    </location>
</feature>
<dbReference type="AlphaFoldDB" id="A0A9D4Z6V8"/>
<evidence type="ECO:0000313" key="3">
    <source>
        <dbReference type="Proteomes" id="UP000886520"/>
    </source>
</evidence>
<dbReference type="Proteomes" id="UP000886520">
    <property type="component" value="Chromosome 21"/>
</dbReference>
<evidence type="ECO:0000256" key="1">
    <source>
        <dbReference type="SAM" id="MobiDB-lite"/>
    </source>
</evidence>
<accession>A0A9D4Z6V8</accession>